<organism evidence="1 2">
    <name type="scientific">Candidatus Falkowbacteria bacterium RIFOXYA2_FULL_47_19</name>
    <dbReference type="NCBI Taxonomy" id="1797994"/>
    <lineage>
        <taxon>Bacteria</taxon>
        <taxon>Candidatus Falkowiibacteriota</taxon>
    </lineage>
</organism>
<proteinExistence type="predicted"/>
<dbReference type="STRING" id="1797994.A2227_06640"/>
<dbReference type="AlphaFoldDB" id="A0A1F5SJF1"/>
<dbReference type="Proteomes" id="UP000178367">
    <property type="component" value="Unassembled WGS sequence"/>
</dbReference>
<name>A0A1F5SJF1_9BACT</name>
<comment type="caution">
    <text evidence="1">The sequence shown here is derived from an EMBL/GenBank/DDBJ whole genome shotgun (WGS) entry which is preliminary data.</text>
</comment>
<dbReference type="EMBL" id="MFGB01000014">
    <property type="protein sequence ID" value="OGF26772.1"/>
    <property type="molecule type" value="Genomic_DNA"/>
</dbReference>
<evidence type="ECO:0000313" key="2">
    <source>
        <dbReference type="Proteomes" id="UP000178367"/>
    </source>
</evidence>
<reference evidence="1 2" key="1">
    <citation type="journal article" date="2016" name="Nat. Commun.">
        <title>Thousands of microbial genomes shed light on interconnected biogeochemical processes in an aquifer system.</title>
        <authorList>
            <person name="Anantharaman K."/>
            <person name="Brown C.T."/>
            <person name="Hug L.A."/>
            <person name="Sharon I."/>
            <person name="Castelle C.J."/>
            <person name="Probst A.J."/>
            <person name="Thomas B.C."/>
            <person name="Singh A."/>
            <person name="Wilkins M.J."/>
            <person name="Karaoz U."/>
            <person name="Brodie E.L."/>
            <person name="Williams K.H."/>
            <person name="Hubbard S.S."/>
            <person name="Banfield J.F."/>
        </authorList>
    </citation>
    <scope>NUCLEOTIDE SEQUENCE [LARGE SCALE GENOMIC DNA]</scope>
</reference>
<sequence>MRGSLLNGFPARGWSALGGNPRLAPQKAKLLCGVSAPNKINPDRVYFFSELKLWPAGIIKENIGLIPYKYYIIKI</sequence>
<protein>
    <submittedName>
        <fullName evidence="1">Uncharacterized protein</fullName>
    </submittedName>
</protein>
<gene>
    <name evidence="1" type="ORF">A2227_06640</name>
</gene>
<evidence type="ECO:0000313" key="1">
    <source>
        <dbReference type="EMBL" id="OGF26772.1"/>
    </source>
</evidence>
<accession>A0A1F5SJF1</accession>